<dbReference type="Proteomes" id="UP000720344">
    <property type="component" value="Unassembled WGS sequence"/>
</dbReference>
<dbReference type="EMBL" id="JAATWB010000007">
    <property type="protein sequence ID" value="NJA89792.1"/>
    <property type="molecule type" value="Genomic_DNA"/>
</dbReference>
<keyword evidence="4" id="KW-1185">Reference proteome</keyword>
<organism evidence="3 4">
    <name type="scientific">Rhodocyclus gracilis</name>
    <dbReference type="NCBI Taxonomy" id="2929842"/>
    <lineage>
        <taxon>Bacteria</taxon>
        <taxon>Pseudomonadati</taxon>
        <taxon>Pseudomonadota</taxon>
        <taxon>Betaproteobacteria</taxon>
        <taxon>Rhodocyclales</taxon>
        <taxon>Rhodocyclaceae</taxon>
        <taxon>Rhodocyclus</taxon>
    </lineage>
</organism>
<dbReference type="PANTHER" id="PTHR35562">
    <property type="entry name" value="DNA ENDONUCLEASE SMRA-RELATED"/>
    <property type="match status" value="1"/>
</dbReference>
<evidence type="ECO:0000313" key="4">
    <source>
        <dbReference type="Proteomes" id="UP000720344"/>
    </source>
</evidence>
<proteinExistence type="predicted"/>
<reference evidence="4" key="1">
    <citation type="submission" date="2020-03" db="EMBL/GenBank/DDBJ databases">
        <title>Whole-genome sequence of the purple nonsulfur bacterium Rhodocyclus tenuis DSM112.</title>
        <authorList>
            <person name="Kyndt J.A."/>
            <person name="Meyer T.E."/>
        </authorList>
    </citation>
    <scope>NUCLEOTIDE SEQUENCE [LARGE SCALE GENOMIC DNA]</scope>
    <source>
        <strain evidence="4">DSM 112</strain>
    </source>
</reference>
<dbReference type="RefSeq" id="WP_167682334.1">
    <property type="nucleotide sequence ID" value="NZ_JAATWB010000007.1"/>
</dbReference>
<name>A0ABX0WJR1_9RHOO</name>
<dbReference type="Pfam" id="PF01713">
    <property type="entry name" value="Smr"/>
    <property type="match status" value="1"/>
</dbReference>
<protein>
    <submittedName>
        <fullName evidence="3">DNA mismatch repair protein MutS</fullName>
    </submittedName>
</protein>
<dbReference type="InterPro" id="IPR002625">
    <property type="entry name" value="Smr_dom"/>
</dbReference>
<dbReference type="SUPFAM" id="SSF160443">
    <property type="entry name" value="SMR domain-like"/>
    <property type="match status" value="1"/>
</dbReference>
<dbReference type="Gene3D" id="3.30.1370.110">
    <property type="match status" value="1"/>
</dbReference>
<evidence type="ECO:0000256" key="1">
    <source>
        <dbReference type="SAM" id="MobiDB-lite"/>
    </source>
</evidence>
<evidence type="ECO:0000259" key="2">
    <source>
        <dbReference type="PROSITE" id="PS50828"/>
    </source>
</evidence>
<gene>
    <name evidence="3" type="ORF">HCX48_11235</name>
</gene>
<dbReference type="SMART" id="SM00463">
    <property type="entry name" value="SMR"/>
    <property type="match status" value="1"/>
</dbReference>
<feature type="domain" description="Smr" evidence="2">
    <location>
        <begin position="103"/>
        <end position="184"/>
    </location>
</feature>
<dbReference type="PROSITE" id="PS50828">
    <property type="entry name" value="SMR"/>
    <property type="match status" value="1"/>
</dbReference>
<accession>A0ABX0WJR1</accession>
<dbReference type="PANTHER" id="PTHR35562:SF2">
    <property type="entry name" value="DNA ENDONUCLEASE SMRA-RELATED"/>
    <property type="match status" value="1"/>
</dbReference>
<dbReference type="InterPro" id="IPR036063">
    <property type="entry name" value="Smr_dom_sf"/>
</dbReference>
<evidence type="ECO:0000313" key="3">
    <source>
        <dbReference type="EMBL" id="NJA89792.1"/>
    </source>
</evidence>
<sequence>MSTLPPDDATDADDARQAWLDAIRDATPLLPPNRVSFEPPKPRPRPRQRELDERAVIREAMQTPLDSDEWFDAGSADAFLRNGVSRMTLRDLRRGRWAIQGHLDLHGYTRHEAQEEVERFIDSALGAGQRCIRIVHGRGLGSPGREGVLRTLVKSWLARRRDVLAFCHAPPRDGGEGALWILLRTQRNDSRSPAR</sequence>
<comment type="caution">
    <text evidence="3">The sequence shown here is derived from an EMBL/GenBank/DDBJ whole genome shotgun (WGS) entry which is preliminary data.</text>
</comment>
<feature type="region of interest" description="Disordered" evidence="1">
    <location>
        <begin position="30"/>
        <end position="51"/>
    </location>
</feature>